<dbReference type="EMBL" id="ML992673">
    <property type="protein sequence ID" value="KAF2212341.1"/>
    <property type="molecule type" value="Genomic_DNA"/>
</dbReference>
<feature type="compositionally biased region" description="Low complexity" evidence="1">
    <location>
        <begin position="265"/>
        <end position="274"/>
    </location>
</feature>
<feature type="region of interest" description="Disordered" evidence="1">
    <location>
        <begin position="581"/>
        <end position="705"/>
    </location>
</feature>
<evidence type="ECO:0000256" key="1">
    <source>
        <dbReference type="SAM" id="MobiDB-lite"/>
    </source>
</evidence>
<feature type="compositionally biased region" description="Polar residues" evidence="1">
    <location>
        <begin position="331"/>
        <end position="347"/>
    </location>
</feature>
<evidence type="ECO:0008006" key="4">
    <source>
        <dbReference type="Google" id="ProtNLM"/>
    </source>
</evidence>
<feature type="region of interest" description="Disordered" evidence="1">
    <location>
        <begin position="116"/>
        <end position="142"/>
    </location>
</feature>
<feature type="region of interest" description="Disordered" evidence="1">
    <location>
        <begin position="385"/>
        <end position="409"/>
    </location>
</feature>
<proteinExistence type="predicted"/>
<sequence length="887" mass="95896">MARRSSARLRNQNTPKRVSLSHDAPIRTPRTLPAKLSVEENDEVPGAFPTDSPSTATVSYPSLPTNNAQPTDHQTPTRNTEIKPDERKMHPQLHHQSTAKIRDEARHLGFLNMAPHTEPAKQKGNLAALQGTPTKVRDLDKDAKSPSYQFTFSRDFSLELSPEAKMLMSEKREEAARIRQHMMADGEALPSIDEVLAARRMAKPKGRFSQAHMKEQDKMDSIANHASAWRADPSRFKPVTGPKPAGPRSLKRSPSKARLDETESSSRPGSSEGSKTNSTVNEDGIPRPTSSKYLARIAGETSPAKRVKIVETDDASASRPKIDLTEEPLSATPNKQSKITTLSTPTQSSLARAASVKSAKAACNIPAPQFKSAATPLKSALKKPIQTVEPQTSTPLLARSPSKASLFPTNSSLAAPVQKSTSMMNPSFARTPAKAGVLKKHDASEQVEISTKEKPVPLLSRSPAKAPTTKTNEDDPFQATVAQEKPVPLLSRSPAKAPITRTTNEEDPFQATASDAVPFLSRSPTKLPMVDTSNAEEAADKSTTTTKLIGRFNLLRKSPMKSILRSPQRLYSDDPFKVAAGTHLATPPGKKAATLNKELPPLPPTTNQSRKHVDFSSSTKARDAKLRDVASSSDSKTPTQSPRTERVSKTTAAPVQETEQELGEGSGAYPSLPLAVPSHNRVPSLSPSPQKRRQTAGPHDFTFHGGEHDIVFAQSPNAPASAARSSRPATIRYVSADATVPVASPFGTKKRKFEFENRQAATAVNEIVSPPVGTKKRKFDFENKVVTSKPNDDVDMVSDKENTPKEEESERPAKRAKPNVPTPKGKIAPTAVPRAAMQTTAAATARRTTLGVKPKGVKNASPVKKPRPSSTISQARLAALSQPKKRN</sequence>
<feature type="compositionally biased region" description="Polar residues" evidence="1">
    <location>
        <begin position="630"/>
        <end position="642"/>
    </location>
</feature>
<feature type="region of interest" description="Disordered" evidence="1">
    <location>
        <begin position="308"/>
        <end position="347"/>
    </location>
</feature>
<accession>A0A6A6FG20</accession>
<feature type="compositionally biased region" description="Basic and acidic residues" evidence="1">
    <location>
        <begin position="797"/>
        <end position="813"/>
    </location>
</feature>
<feature type="compositionally biased region" description="Polar residues" evidence="1">
    <location>
        <begin position="531"/>
        <end position="542"/>
    </location>
</feature>
<feature type="region of interest" description="Disordered" evidence="1">
    <location>
        <begin position="778"/>
        <end position="887"/>
    </location>
</feature>
<feature type="region of interest" description="Disordered" evidence="1">
    <location>
        <begin position="228"/>
        <end position="291"/>
    </location>
</feature>
<feature type="compositionally biased region" description="Polar residues" evidence="1">
    <location>
        <begin position="51"/>
        <end position="79"/>
    </location>
</feature>
<dbReference type="OrthoDB" id="5204833at2759"/>
<feature type="compositionally biased region" description="Basic and acidic residues" evidence="1">
    <location>
        <begin position="80"/>
        <end position="89"/>
    </location>
</feature>
<name>A0A6A6FG20_9PEZI</name>
<feature type="compositionally biased region" description="Low complexity" evidence="1">
    <location>
        <begin position="834"/>
        <end position="849"/>
    </location>
</feature>
<feature type="region of interest" description="Disordered" evidence="1">
    <location>
        <begin position="1"/>
        <end position="98"/>
    </location>
</feature>
<feature type="region of interest" description="Disordered" evidence="1">
    <location>
        <begin position="435"/>
        <end position="477"/>
    </location>
</feature>
<gene>
    <name evidence="2" type="ORF">CERZMDRAFT_117653</name>
</gene>
<feature type="region of interest" description="Disordered" evidence="1">
    <location>
        <begin position="522"/>
        <end position="542"/>
    </location>
</feature>
<dbReference type="AlphaFoldDB" id="A0A6A6FG20"/>
<organism evidence="2 3">
    <name type="scientific">Cercospora zeae-maydis SCOH1-5</name>
    <dbReference type="NCBI Taxonomy" id="717836"/>
    <lineage>
        <taxon>Eukaryota</taxon>
        <taxon>Fungi</taxon>
        <taxon>Dikarya</taxon>
        <taxon>Ascomycota</taxon>
        <taxon>Pezizomycotina</taxon>
        <taxon>Dothideomycetes</taxon>
        <taxon>Dothideomycetidae</taxon>
        <taxon>Mycosphaerellales</taxon>
        <taxon>Mycosphaerellaceae</taxon>
        <taxon>Cercospora</taxon>
    </lineage>
</organism>
<keyword evidence="3" id="KW-1185">Reference proteome</keyword>
<dbReference type="Proteomes" id="UP000799539">
    <property type="component" value="Unassembled WGS sequence"/>
</dbReference>
<evidence type="ECO:0000313" key="2">
    <source>
        <dbReference type="EMBL" id="KAF2212341.1"/>
    </source>
</evidence>
<evidence type="ECO:0000313" key="3">
    <source>
        <dbReference type="Proteomes" id="UP000799539"/>
    </source>
</evidence>
<reference evidence="2" key="1">
    <citation type="journal article" date="2020" name="Stud. Mycol.">
        <title>101 Dothideomycetes genomes: a test case for predicting lifestyles and emergence of pathogens.</title>
        <authorList>
            <person name="Haridas S."/>
            <person name="Albert R."/>
            <person name="Binder M."/>
            <person name="Bloem J."/>
            <person name="Labutti K."/>
            <person name="Salamov A."/>
            <person name="Andreopoulos B."/>
            <person name="Baker S."/>
            <person name="Barry K."/>
            <person name="Bills G."/>
            <person name="Bluhm B."/>
            <person name="Cannon C."/>
            <person name="Castanera R."/>
            <person name="Culley D."/>
            <person name="Daum C."/>
            <person name="Ezra D."/>
            <person name="Gonzalez J."/>
            <person name="Henrissat B."/>
            <person name="Kuo A."/>
            <person name="Liang C."/>
            <person name="Lipzen A."/>
            <person name="Lutzoni F."/>
            <person name="Magnuson J."/>
            <person name="Mondo S."/>
            <person name="Nolan M."/>
            <person name="Ohm R."/>
            <person name="Pangilinan J."/>
            <person name="Park H.-J."/>
            <person name="Ramirez L."/>
            <person name="Alfaro M."/>
            <person name="Sun H."/>
            <person name="Tritt A."/>
            <person name="Yoshinaga Y."/>
            <person name="Zwiers L.-H."/>
            <person name="Turgeon B."/>
            <person name="Goodwin S."/>
            <person name="Spatafora J."/>
            <person name="Crous P."/>
            <person name="Grigoriev I."/>
        </authorList>
    </citation>
    <scope>NUCLEOTIDE SEQUENCE</scope>
    <source>
        <strain evidence="2">SCOH1-5</strain>
    </source>
</reference>
<protein>
    <recommendedName>
        <fullName evidence="4">Erythromycin esterase</fullName>
    </recommendedName>
</protein>
<feature type="compositionally biased region" description="Basic and acidic residues" evidence="1">
    <location>
        <begin position="439"/>
        <end position="455"/>
    </location>
</feature>